<dbReference type="PANTHER" id="PTHR43557:SF2">
    <property type="entry name" value="RIESKE DOMAIN-CONTAINING PROTEIN-RELATED"/>
    <property type="match status" value="1"/>
</dbReference>
<evidence type="ECO:0000313" key="7">
    <source>
        <dbReference type="EMBL" id="TFV99948.1"/>
    </source>
</evidence>
<evidence type="ECO:0000259" key="6">
    <source>
        <dbReference type="Pfam" id="PF14759"/>
    </source>
</evidence>
<feature type="domain" description="FAD/NAD(P)-binding" evidence="5">
    <location>
        <begin position="6"/>
        <end position="307"/>
    </location>
</feature>
<dbReference type="PRINTS" id="PR00411">
    <property type="entry name" value="PNDRDTASEI"/>
</dbReference>
<evidence type="ECO:0000313" key="8">
    <source>
        <dbReference type="Proteomes" id="UP000298127"/>
    </source>
</evidence>
<dbReference type="Gene3D" id="3.30.390.30">
    <property type="match status" value="1"/>
</dbReference>
<dbReference type="SUPFAM" id="SSF55424">
    <property type="entry name" value="FAD/NAD-linked reductases, dimerisation (C-terminal) domain"/>
    <property type="match status" value="1"/>
</dbReference>
<dbReference type="InterPro" id="IPR050446">
    <property type="entry name" value="FAD-oxidoreductase/Apoptosis"/>
</dbReference>
<gene>
    <name evidence="7" type="ORF">E4M00_01760</name>
</gene>
<evidence type="ECO:0000259" key="5">
    <source>
        <dbReference type="Pfam" id="PF07992"/>
    </source>
</evidence>
<dbReference type="InterPro" id="IPR036188">
    <property type="entry name" value="FAD/NAD-bd_sf"/>
</dbReference>
<organism evidence="7 8">
    <name type="scientific">Orlajensenia leifsoniae</name>
    <dbReference type="NCBI Taxonomy" id="2561933"/>
    <lineage>
        <taxon>Bacteria</taxon>
        <taxon>Bacillati</taxon>
        <taxon>Actinomycetota</taxon>
        <taxon>Actinomycetes</taxon>
        <taxon>Micrococcales</taxon>
        <taxon>Microbacteriaceae</taxon>
        <taxon>Orlajensenia</taxon>
    </lineage>
</organism>
<dbReference type="Gene3D" id="3.50.50.60">
    <property type="entry name" value="FAD/NAD(P)-binding domain"/>
    <property type="match status" value="2"/>
</dbReference>
<accession>A0A4Y9R734</accession>
<dbReference type="AlphaFoldDB" id="A0A4Y9R734"/>
<dbReference type="Pfam" id="PF07992">
    <property type="entry name" value="Pyr_redox_2"/>
    <property type="match status" value="1"/>
</dbReference>
<dbReference type="SUPFAM" id="SSF51905">
    <property type="entry name" value="FAD/NAD(P)-binding domain"/>
    <property type="match status" value="1"/>
</dbReference>
<keyword evidence="2" id="KW-0285">Flavoprotein</keyword>
<feature type="domain" description="Reductase C-terminal" evidence="6">
    <location>
        <begin position="326"/>
        <end position="411"/>
    </location>
</feature>
<comment type="cofactor">
    <cofactor evidence="1">
        <name>FAD</name>
        <dbReference type="ChEBI" id="CHEBI:57692"/>
    </cofactor>
</comment>
<keyword evidence="3" id="KW-0274">FAD</keyword>
<dbReference type="PANTHER" id="PTHR43557">
    <property type="entry name" value="APOPTOSIS-INDUCING FACTOR 1"/>
    <property type="match status" value="1"/>
</dbReference>
<dbReference type="RefSeq" id="WP_135118841.1">
    <property type="nucleotide sequence ID" value="NZ_SPQZ01000001.1"/>
</dbReference>
<evidence type="ECO:0000256" key="3">
    <source>
        <dbReference type="ARBA" id="ARBA00022827"/>
    </source>
</evidence>
<dbReference type="PRINTS" id="PR00368">
    <property type="entry name" value="FADPNR"/>
</dbReference>
<dbReference type="GO" id="GO:0005737">
    <property type="term" value="C:cytoplasm"/>
    <property type="evidence" value="ECO:0007669"/>
    <property type="project" value="TreeGrafter"/>
</dbReference>
<dbReference type="Proteomes" id="UP000298127">
    <property type="component" value="Unassembled WGS sequence"/>
</dbReference>
<dbReference type="InterPro" id="IPR016156">
    <property type="entry name" value="FAD/NAD-linked_Rdtase_dimer_sf"/>
</dbReference>
<dbReference type="Pfam" id="PF14759">
    <property type="entry name" value="Reductase_C"/>
    <property type="match status" value="1"/>
</dbReference>
<sequence>MSAHHRIVIVGGGLAAARAAESVRSEGIDASVTVVAAEARPPYERPPLSKGYLLGTDDAASTIPLDAGWYAAHDIALHTGVEASELDTAAHTVRAGDETLTYDRLLLATGASPRHFTGPGASLTGVHTLRTLHDSTVLRTAIARGGRRVVVIGSGWIGLEVAAAATTYGNSVTVIGHGSIPLESAVGPVIGEVFAELHRANGVDLRMDAAVTAIRGSGGGSGHVKGVVLGTGEELDADLVVVGIGAMPNTTLAAASGITVDNGIVTDAGLRTSAPDVFAAGDVANAYHPVLGRRLRVDHWANADKQGAAAGRALAGVDVEYAEIPYFFTDQFDLGMEYSGYGTLAAGGDLVVRGDLATREFVAFWLRDRHVVAGMNVNVWDVNESVQKLIRAGVRVDPVALADPGVALDSLIAA</sequence>
<reference evidence="7 8" key="1">
    <citation type="journal article" date="2018" name="J. Microbiol.">
        <title>Leifsonia flava sp. nov., a novel actinobacterium isolated from the rhizosphere of Aquilegia viridiflora.</title>
        <authorList>
            <person name="Cai Y."/>
            <person name="Tao W.Z."/>
            <person name="Ma Y.J."/>
            <person name="Cheng J."/>
            <person name="Zhang M.Y."/>
            <person name="Zhang Y.X."/>
        </authorList>
    </citation>
    <scope>NUCLEOTIDE SEQUENCE [LARGE SCALE GENOMIC DNA]</scope>
    <source>
        <strain evidence="7 8">SYP-B2174</strain>
    </source>
</reference>
<evidence type="ECO:0000256" key="4">
    <source>
        <dbReference type="ARBA" id="ARBA00023002"/>
    </source>
</evidence>
<proteinExistence type="predicted"/>
<evidence type="ECO:0000256" key="2">
    <source>
        <dbReference type="ARBA" id="ARBA00022630"/>
    </source>
</evidence>
<keyword evidence="8" id="KW-1185">Reference proteome</keyword>
<evidence type="ECO:0000256" key="1">
    <source>
        <dbReference type="ARBA" id="ARBA00001974"/>
    </source>
</evidence>
<protein>
    <submittedName>
        <fullName evidence="7">NAD(P)/FAD-dependent oxidoreductase</fullName>
    </submittedName>
</protein>
<comment type="caution">
    <text evidence="7">The sequence shown here is derived from an EMBL/GenBank/DDBJ whole genome shotgun (WGS) entry which is preliminary data.</text>
</comment>
<dbReference type="InterPro" id="IPR028202">
    <property type="entry name" value="Reductase_C"/>
</dbReference>
<dbReference type="InterPro" id="IPR023753">
    <property type="entry name" value="FAD/NAD-binding_dom"/>
</dbReference>
<dbReference type="EMBL" id="SPQZ01000001">
    <property type="protein sequence ID" value="TFV99948.1"/>
    <property type="molecule type" value="Genomic_DNA"/>
</dbReference>
<keyword evidence="4" id="KW-0560">Oxidoreductase</keyword>
<dbReference type="GO" id="GO:0016651">
    <property type="term" value="F:oxidoreductase activity, acting on NAD(P)H"/>
    <property type="evidence" value="ECO:0007669"/>
    <property type="project" value="TreeGrafter"/>
</dbReference>
<name>A0A4Y9R734_9MICO</name>